<name>A0A916W6C3_9BACT</name>
<comment type="caution">
    <text evidence="1">The sequence shown here is derived from an EMBL/GenBank/DDBJ whole genome shotgun (WGS) entry which is preliminary data.</text>
</comment>
<reference evidence="1" key="1">
    <citation type="journal article" date="2014" name="Int. J. Syst. Evol. Microbiol.">
        <title>Complete genome sequence of Corynebacterium casei LMG S-19264T (=DSM 44701T), isolated from a smear-ripened cheese.</title>
        <authorList>
            <consortium name="US DOE Joint Genome Institute (JGI-PGF)"/>
            <person name="Walter F."/>
            <person name="Albersmeier A."/>
            <person name="Kalinowski J."/>
            <person name="Ruckert C."/>
        </authorList>
    </citation>
    <scope>NUCLEOTIDE SEQUENCE</scope>
    <source>
        <strain evidence="1">CGMCC 1.15447</strain>
    </source>
</reference>
<sequence length="57" mass="6569">MAKPDIDLLVKQLRAKGHEVKYVHAVPDNAGEYEFTIDGAYLNLEEARQVLERDDRK</sequence>
<dbReference type="EMBL" id="BMJB01000001">
    <property type="protein sequence ID" value="GGA69856.1"/>
    <property type="molecule type" value="Genomic_DNA"/>
</dbReference>
<evidence type="ECO:0000313" key="1">
    <source>
        <dbReference type="EMBL" id="GGA69856.1"/>
    </source>
</evidence>
<dbReference type="Proteomes" id="UP000648801">
    <property type="component" value="Unassembled WGS sequence"/>
</dbReference>
<organism evidence="1 2">
    <name type="scientific">Edaphobacter acidisoli</name>
    <dbReference type="NCBI Taxonomy" id="2040573"/>
    <lineage>
        <taxon>Bacteria</taxon>
        <taxon>Pseudomonadati</taxon>
        <taxon>Acidobacteriota</taxon>
        <taxon>Terriglobia</taxon>
        <taxon>Terriglobales</taxon>
        <taxon>Acidobacteriaceae</taxon>
        <taxon>Edaphobacter</taxon>
    </lineage>
</organism>
<proteinExistence type="predicted"/>
<reference evidence="1" key="2">
    <citation type="submission" date="2020-09" db="EMBL/GenBank/DDBJ databases">
        <authorList>
            <person name="Sun Q."/>
            <person name="Zhou Y."/>
        </authorList>
    </citation>
    <scope>NUCLEOTIDE SEQUENCE</scope>
    <source>
        <strain evidence="1">CGMCC 1.15447</strain>
    </source>
</reference>
<evidence type="ECO:0000313" key="2">
    <source>
        <dbReference type="Proteomes" id="UP000648801"/>
    </source>
</evidence>
<dbReference type="RefSeq" id="WP_188759301.1">
    <property type="nucleotide sequence ID" value="NZ_BMJB01000001.1"/>
</dbReference>
<keyword evidence="2" id="KW-1185">Reference proteome</keyword>
<protein>
    <submittedName>
        <fullName evidence="1">Uncharacterized protein</fullName>
    </submittedName>
</protein>
<gene>
    <name evidence="1" type="ORF">GCM10011507_21770</name>
</gene>
<accession>A0A916W6C3</accession>
<dbReference type="AlphaFoldDB" id="A0A916W6C3"/>